<feature type="domain" description="VOC" evidence="3">
    <location>
        <begin position="135"/>
        <end position="254"/>
    </location>
</feature>
<dbReference type="InterPro" id="IPR043194">
    <property type="entry name" value="GLOD4_C"/>
</dbReference>
<accession>A0A6P7FX40</accession>
<dbReference type="RefSeq" id="XP_028137145.1">
    <property type="nucleotide sequence ID" value="XM_028281344.1"/>
</dbReference>
<comment type="similarity">
    <text evidence="1">Belongs to the glyoxalase I family.</text>
</comment>
<dbReference type="InParanoid" id="A0A6P7FX40"/>
<feature type="domain" description="VOC" evidence="3">
    <location>
        <begin position="6"/>
        <end position="127"/>
    </location>
</feature>
<evidence type="ECO:0000313" key="4">
    <source>
        <dbReference type="RefSeq" id="XP_028137145.1"/>
    </source>
</evidence>
<organism evidence="4">
    <name type="scientific">Diabrotica virgifera virgifera</name>
    <name type="common">western corn rootworm</name>
    <dbReference type="NCBI Taxonomy" id="50390"/>
    <lineage>
        <taxon>Eukaryota</taxon>
        <taxon>Metazoa</taxon>
        <taxon>Ecdysozoa</taxon>
        <taxon>Arthropoda</taxon>
        <taxon>Hexapoda</taxon>
        <taxon>Insecta</taxon>
        <taxon>Pterygota</taxon>
        <taxon>Neoptera</taxon>
        <taxon>Endopterygota</taxon>
        <taxon>Coleoptera</taxon>
        <taxon>Polyphaga</taxon>
        <taxon>Cucujiformia</taxon>
        <taxon>Chrysomeloidea</taxon>
        <taxon>Chrysomelidae</taxon>
        <taxon>Galerucinae</taxon>
        <taxon>Diabroticina</taxon>
        <taxon>Diabroticites</taxon>
        <taxon>Diabrotica</taxon>
    </lineage>
</organism>
<evidence type="ECO:0000256" key="1">
    <source>
        <dbReference type="ARBA" id="ARBA00010363"/>
    </source>
</evidence>
<evidence type="ECO:0000259" key="3">
    <source>
        <dbReference type="PROSITE" id="PS51819"/>
    </source>
</evidence>
<reference evidence="4" key="1">
    <citation type="submission" date="2025-08" db="UniProtKB">
        <authorList>
            <consortium name="RefSeq"/>
        </authorList>
    </citation>
    <scope>IDENTIFICATION</scope>
    <source>
        <tissue evidence="4">Whole insect</tissue>
    </source>
</reference>
<keyword evidence="2" id="KW-0677">Repeat</keyword>
<name>A0A6P7FX40_DIAVI</name>
<dbReference type="PANTHER" id="PTHR46466:SF1">
    <property type="entry name" value="GLYOXALASE DOMAIN-CONTAINING PROTEIN 4"/>
    <property type="match status" value="1"/>
</dbReference>
<dbReference type="FunCoup" id="A0A6P7FX40">
    <property type="interactions" value="1299"/>
</dbReference>
<gene>
    <name evidence="4" type="primary">LOC114331722</name>
</gene>
<dbReference type="Gene3D" id="3.10.180.10">
    <property type="entry name" value="2,3-Dihydroxybiphenyl 1,2-Dioxygenase, domain 1"/>
    <property type="match status" value="2"/>
</dbReference>
<evidence type="ECO:0000256" key="2">
    <source>
        <dbReference type="ARBA" id="ARBA00022737"/>
    </source>
</evidence>
<dbReference type="InterPro" id="IPR029068">
    <property type="entry name" value="Glyas_Bleomycin-R_OHBP_Dase"/>
</dbReference>
<dbReference type="PROSITE" id="PS51819">
    <property type="entry name" value="VOC"/>
    <property type="match status" value="2"/>
</dbReference>
<dbReference type="Pfam" id="PF21701">
    <property type="entry name" value="GLOD4_C"/>
    <property type="match status" value="1"/>
</dbReference>
<protein>
    <submittedName>
        <fullName evidence="4">Glyoxalase domain-containing protein 4</fullName>
    </submittedName>
</protein>
<sequence length="284" mass="32369">MSLSGRALHFVFKIPNRKESMRFYFQVLGMKLLRHEEFAEGCEATCNGPYDGRWSKTMVGYGEEDNHFVIELTYNYGITNYKKGNDFEKITIKSNEALERAKEQNWPVENGNILVAPGGYRFQIVDEPQPSDRDPMDSVTLNVSNLKKSIEYWNGILGLKIFKTNDKSALLGFKENEAKLEIQEISEAIDRGEAFGRIAFSIPHAEQEPLSTKINENNCKVLTPLTVLPTPGKADVRVLILADPDGHEICFVDDEGYRQLSQPDYRSERVLNVQMRKDNYDTSS</sequence>
<dbReference type="AlphaFoldDB" id="A0A6P7FX40"/>
<proteinExistence type="inferred from homology"/>
<dbReference type="InterPro" id="IPR043193">
    <property type="entry name" value="GLOD4"/>
</dbReference>
<dbReference type="PANTHER" id="PTHR46466">
    <property type="entry name" value="GLYOXALASE DOMAIN-CONTAINING PROTEIN 4"/>
    <property type="match status" value="1"/>
</dbReference>
<dbReference type="SUPFAM" id="SSF54593">
    <property type="entry name" value="Glyoxalase/Bleomycin resistance protein/Dihydroxybiphenyl dioxygenase"/>
    <property type="match status" value="2"/>
</dbReference>
<dbReference type="CDD" id="cd16357">
    <property type="entry name" value="GLOD4_C"/>
    <property type="match status" value="1"/>
</dbReference>
<dbReference type="InterPro" id="IPR037523">
    <property type="entry name" value="VOC_core"/>
</dbReference>